<organism evidence="3">
    <name type="scientific">Tanacetum cinerariifolium</name>
    <name type="common">Dalmatian daisy</name>
    <name type="synonym">Chrysanthemum cinerariifolium</name>
    <dbReference type="NCBI Taxonomy" id="118510"/>
    <lineage>
        <taxon>Eukaryota</taxon>
        <taxon>Viridiplantae</taxon>
        <taxon>Streptophyta</taxon>
        <taxon>Embryophyta</taxon>
        <taxon>Tracheophyta</taxon>
        <taxon>Spermatophyta</taxon>
        <taxon>Magnoliopsida</taxon>
        <taxon>eudicotyledons</taxon>
        <taxon>Gunneridae</taxon>
        <taxon>Pentapetalae</taxon>
        <taxon>asterids</taxon>
        <taxon>campanulids</taxon>
        <taxon>Asterales</taxon>
        <taxon>Asteraceae</taxon>
        <taxon>Asteroideae</taxon>
        <taxon>Anthemideae</taxon>
        <taxon>Anthemidinae</taxon>
        <taxon>Tanacetum</taxon>
    </lineage>
</organism>
<protein>
    <submittedName>
        <fullName evidence="3">Uncharacterized protein</fullName>
    </submittedName>
</protein>
<evidence type="ECO:0000256" key="1">
    <source>
        <dbReference type="SAM" id="Coils"/>
    </source>
</evidence>
<evidence type="ECO:0000256" key="2">
    <source>
        <dbReference type="SAM" id="MobiDB-lite"/>
    </source>
</evidence>
<name>A0A699UXZ8_TANCI</name>
<gene>
    <name evidence="3" type="ORF">Tci_899409</name>
</gene>
<accession>A0A699UXZ8</accession>
<feature type="region of interest" description="Disordered" evidence="2">
    <location>
        <begin position="1"/>
        <end position="60"/>
    </location>
</feature>
<reference evidence="3" key="1">
    <citation type="journal article" date="2019" name="Sci. Rep.">
        <title>Draft genome of Tanacetum cinerariifolium, the natural source of mosquito coil.</title>
        <authorList>
            <person name="Yamashiro T."/>
            <person name="Shiraishi A."/>
            <person name="Satake H."/>
            <person name="Nakayama K."/>
        </authorList>
    </citation>
    <scope>NUCLEOTIDE SEQUENCE</scope>
</reference>
<proteinExistence type="predicted"/>
<keyword evidence="1" id="KW-0175">Coiled coil</keyword>
<feature type="non-terminal residue" evidence="3">
    <location>
        <position position="1"/>
    </location>
</feature>
<feature type="coiled-coil region" evidence="1">
    <location>
        <begin position="89"/>
        <end position="116"/>
    </location>
</feature>
<comment type="caution">
    <text evidence="3">The sequence shown here is derived from an EMBL/GenBank/DDBJ whole genome shotgun (WGS) entry which is preliminary data.</text>
</comment>
<evidence type="ECO:0000313" key="3">
    <source>
        <dbReference type="EMBL" id="GFD27440.1"/>
    </source>
</evidence>
<feature type="compositionally biased region" description="Acidic residues" evidence="2">
    <location>
        <begin position="1"/>
        <end position="12"/>
    </location>
</feature>
<dbReference type="AlphaFoldDB" id="A0A699UXZ8"/>
<dbReference type="EMBL" id="BKCJ011377019">
    <property type="protein sequence ID" value="GFD27440.1"/>
    <property type="molecule type" value="Genomic_DNA"/>
</dbReference>
<sequence length="127" mass="14268">DVEDAAENEDNANEVFAKPTPTLPTPATPPPSLIQEYVPSPPQAQTTQPSSPPTQQPSHIDDISMTLLNQLMETCATPTKKVTNLEQDNIAEAIEITKLKQRVRRLEKKRHFKTSRLKKLRKVETTQ</sequence>
<feature type="compositionally biased region" description="Pro residues" evidence="2">
    <location>
        <begin position="21"/>
        <end position="32"/>
    </location>
</feature>